<gene>
    <name evidence="2" type="ORF">AJ78_01306</name>
</gene>
<sequence>MFFNCFLLILACTATGTHPVSASTGIQRVLPEPESVMDAIPFTTRAYWIRRANQALSDLDSPCPVAAFGTAIVNHSTTGELGDLICIGINENAKTGNPALHGKLSRRSSIPYVCSSDLLYRQGT</sequence>
<reference evidence="2 3" key="1">
    <citation type="submission" date="2015-07" db="EMBL/GenBank/DDBJ databases">
        <title>Emmonsia species relationships and genome sequence.</title>
        <authorList>
            <consortium name="The Broad Institute Genomics Platform"/>
            <person name="Cuomo C.A."/>
            <person name="Munoz J.F."/>
            <person name="Imamovic A."/>
            <person name="Priest M.E."/>
            <person name="Young S."/>
            <person name="Clay O.K."/>
            <person name="McEwen J.G."/>
        </authorList>
    </citation>
    <scope>NUCLEOTIDE SEQUENCE [LARGE SCALE GENOMIC DNA]</scope>
    <source>
        <strain evidence="2 3">UAMH 9510</strain>
    </source>
</reference>
<feature type="chain" id="PRO_5012588766" description="CMP/dCMP-type deaminase domain-containing protein" evidence="1">
    <location>
        <begin position="23"/>
        <end position="124"/>
    </location>
</feature>
<dbReference type="VEuPathDB" id="FungiDB:AJ78_01306"/>
<dbReference type="OrthoDB" id="4203212at2759"/>
<accession>A0A1J9QER9</accession>
<keyword evidence="3" id="KW-1185">Reference proteome</keyword>
<comment type="caution">
    <text evidence="2">The sequence shown here is derived from an EMBL/GenBank/DDBJ whole genome shotgun (WGS) entry which is preliminary data.</text>
</comment>
<organism evidence="2 3">
    <name type="scientific">Emergomyces pasteurianus Ep9510</name>
    <dbReference type="NCBI Taxonomy" id="1447872"/>
    <lineage>
        <taxon>Eukaryota</taxon>
        <taxon>Fungi</taxon>
        <taxon>Dikarya</taxon>
        <taxon>Ascomycota</taxon>
        <taxon>Pezizomycotina</taxon>
        <taxon>Eurotiomycetes</taxon>
        <taxon>Eurotiomycetidae</taxon>
        <taxon>Onygenales</taxon>
        <taxon>Ajellomycetaceae</taxon>
        <taxon>Emergomyces</taxon>
    </lineage>
</organism>
<proteinExistence type="predicted"/>
<evidence type="ECO:0000313" key="3">
    <source>
        <dbReference type="Proteomes" id="UP000182235"/>
    </source>
</evidence>
<dbReference type="EMBL" id="LGRN01000028">
    <property type="protein sequence ID" value="OJD18691.1"/>
    <property type="molecule type" value="Genomic_DNA"/>
</dbReference>
<evidence type="ECO:0000313" key="2">
    <source>
        <dbReference type="EMBL" id="OJD18691.1"/>
    </source>
</evidence>
<keyword evidence="1" id="KW-0732">Signal</keyword>
<dbReference type="AlphaFoldDB" id="A0A1J9QER9"/>
<dbReference type="Proteomes" id="UP000182235">
    <property type="component" value="Unassembled WGS sequence"/>
</dbReference>
<name>A0A1J9QER9_9EURO</name>
<feature type="signal peptide" evidence="1">
    <location>
        <begin position="1"/>
        <end position="22"/>
    </location>
</feature>
<protein>
    <recommendedName>
        <fullName evidence="4">CMP/dCMP-type deaminase domain-containing protein</fullName>
    </recommendedName>
</protein>
<evidence type="ECO:0008006" key="4">
    <source>
        <dbReference type="Google" id="ProtNLM"/>
    </source>
</evidence>
<evidence type="ECO:0000256" key="1">
    <source>
        <dbReference type="SAM" id="SignalP"/>
    </source>
</evidence>
<dbReference type="STRING" id="1447872.A0A1J9QER9"/>